<dbReference type="EMBL" id="PDKT01000001">
    <property type="protein sequence ID" value="PPI88177.1"/>
    <property type="molecule type" value="Genomic_DNA"/>
</dbReference>
<dbReference type="RefSeq" id="WP_136130786.1">
    <property type="nucleotide sequence ID" value="NZ_PDKT01000001.1"/>
</dbReference>
<reference evidence="7 8" key="1">
    <citation type="journal article" date="2018" name="Genome Biol. Evol.">
        <title>Cladogenesis and Genomic Streamlining in Extracellular Endosymbionts of Tropical Stink Bugs.</title>
        <authorList>
            <person name="Otero-Bravo A."/>
            <person name="Goffredi S."/>
            <person name="Sabree Z.L."/>
        </authorList>
    </citation>
    <scope>NUCLEOTIDE SEQUENCE [LARGE SCALE GENOMIC DNA]</scope>
    <source>
        <strain evidence="7 8">SoEE</strain>
    </source>
</reference>
<dbReference type="OrthoDB" id="9802655at2"/>
<dbReference type="AlphaFoldDB" id="A0A2P5T0R6"/>
<dbReference type="GO" id="GO:0032955">
    <property type="term" value="P:regulation of division septum assembly"/>
    <property type="evidence" value="ECO:0007669"/>
    <property type="project" value="InterPro"/>
</dbReference>
<dbReference type="NCBIfam" id="TIGR01215">
    <property type="entry name" value="minE"/>
    <property type="match status" value="1"/>
</dbReference>
<gene>
    <name evidence="6" type="primary">minE</name>
    <name evidence="7" type="ORF">CRV12_00875</name>
</gene>
<evidence type="ECO:0000313" key="8">
    <source>
        <dbReference type="Proteomes" id="UP000296153"/>
    </source>
</evidence>
<name>A0A2P5T0R6_9GAMM</name>
<dbReference type="NCBIfam" id="NF001422">
    <property type="entry name" value="PRK00296.1"/>
    <property type="match status" value="1"/>
</dbReference>
<dbReference type="Proteomes" id="UP000296153">
    <property type="component" value="Unassembled WGS sequence"/>
</dbReference>
<evidence type="ECO:0000256" key="5">
    <source>
        <dbReference type="ARBA" id="ARBA00025265"/>
    </source>
</evidence>
<organism evidence="7 8">
    <name type="scientific">Candidatus Pantoea edessiphila</name>
    <dbReference type="NCBI Taxonomy" id="2044610"/>
    <lineage>
        <taxon>Bacteria</taxon>
        <taxon>Pseudomonadati</taxon>
        <taxon>Pseudomonadota</taxon>
        <taxon>Gammaproteobacteria</taxon>
        <taxon>Enterobacterales</taxon>
        <taxon>Erwiniaceae</taxon>
        <taxon>Pantoea</taxon>
    </lineage>
</organism>
<dbReference type="GO" id="GO:0051301">
    <property type="term" value="P:cell division"/>
    <property type="evidence" value="ECO:0007669"/>
    <property type="project" value="UniProtKB-KW"/>
</dbReference>
<evidence type="ECO:0000256" key="1">
    <source>
        <dbReference type="ARBA" id="ARBA00008168"/>
    </source>
</evidence>
<protein>
    <recommendedName>
        <fullName evidence="2 6">Cell division topological specificity factor</fullName>
    </recommendedName>
</protein>
<comment type="function">
    <text evidence="5 6">Prevents the cell division inhibition by proteins MinC and MinD at internal division sites while permitting inhibition at polar sites. This ensures cell division at the proper site by restricting the formation of a division septum at the midpoint of the long axis of the cell.</text>
</comment>
<comment type="similarity">
    <text evidence="1 6">Belongs to the MinE family.</text>
</comment>
<dbReference type="InterPro" id="IPR036707">
    <property type="entry name" value="MinE_sf"/>
</dbReference>
<evidence type="ECO:0000256" key="3">
    <source>
        <dbReference type="ARBA" id="ARBA00022618"/>
    </source>
</evidence>
<keyword evidence="4 6" id="KW-0131">Cell cycle</keyword>
<proteinExistence type="inferred from homology"/>
<evidence type="ECO:0000313" key="7">
    <source>
        <dbReference type="EMBL" id="PPI88177.1"/>
    </source>
</evidence>
<dbReference type="SUPFAM" id="SSF55229">
    <property type="entry name" value="Cell division protein MinE topological specificity domain"/>
    <property type="match status" value="1"/>
</dbReference>
<dbReference type="InterPro" id="IPR005527">
    <property type="entry name" value="MinE"/>
</dbReference>
<accession>A0A2P5T0R6</accession>
<sequence length="88" mass="10344">MSLINLFLSKKKHTALLAKQRLQIILSEKKKNDFNKIKYIQCLKKDIVAIIYRYIPLNPKKVIITYNKVDDNISKLEINVIISKNKKT</sequence>
<dbReference type="Pfam" id="PF03776">
    <property type="entry name" value="MinE"/>
    <property type="match status" value="1"/>
</dbReference>
<evidence type="ECO:0000256" key="6">
    <source>
        <dbReference type="HAMAP-Rule" id="MF_00262"/>
    </source>
</evidence>
<dbReference type="Gene3D" id="3.30.1070.10">
    <property type="entry name" value="Cell division topological specificity factor MinE"/>
    <property type="match status" value="1"/>
</dbReference>
<dbReference type="HAMAP" id="MF_00262">
    <property type="entry name" value="MinE"/>
    <property type="match status" value="1"/>
</dbReference>
<evidence type="ECO:0000256" key="4">
    <source>
        <dbReference type="ARBA" id="ARBA00023306"/>
    </source>
</evidence>
<evidence type="ECO:0000256" key="2">
    <source>
        <dbReference type="ARBA" id="ARBA00020112"/>
    </source>
</evidence>
<comment type="caution">
    <text evidence="7">The sequence shown here is derived from an EMBL/GenBank/DDBJ whole genome shotgun (WGS) entry which is preliminary data.</text>
</comment>
<keyword evidence="3 6" id="KW-0132">Cell division</keyword>